<evidence type="ECO:0000313" key="22">
    <source>
        <dbReference type="EMBL" id="PPR99251.1"/>
    </source>
</evidence>
<comment type="catalytic activity">
    <reaction evidence="18">
        <text>L-seryl-[protein] + ATP = O-phospho-L-seryl-[protein] + ADP + H(+)</text>
        <dbReference type="Rhea" id="RHEA:17989"/>
        <dbReference type="Rhea" id="RHEA-COMP:9863"/>
        <dbReference type="Rhea" id="RHEA-COMP:11604"/>
        <dbReference type="ChEBI" id="CHEBI:15378"/>
        <dbReference type="ChEBI" id="CHEBI:29999"/>
        <dbReference type="ChEBI" id="CHEBI:30616"/>
        <dbReference type="ChEBI" id="CHEBI:83421"/>
        <dbReference type="ChEBI" id="CHEBI:456216"/>
        <dbReference type="EC" id="2.7.11.1"/>
    </reaction>
</comment>
<evidence type="ECO:0000256" key="17">
    <source>
        <dbReference type="ARBA" id="ARBA00047899"/>
    </source>
</evidence>
<keyword evidence="6" id="KW-0808">Transferase</keyword>
<feature type="domain" description="Protein kinase" evidence="21">
    <location>
        <begin position="181"/>
        <end position="258"/>
    </location>
</feature>
<evidence type="ECO:0000256" key="11">
    <source>
        <dbReference type="ARBA" id="ARBA00022777"/>
    </source>
</evidence>
<keyword evidence="3" id="KW-0723">Serine/threonine-protein kinase</keyword>
<keyword evidence="9" id="KW-0677">Repeat</keyword>
<dbReference type="OrthoDB" id="1000855at2759"/>
<keyword evidence="10 19" id="KW-0547">Nucleotide-binding</keyword>
<evidence type="ECO:0000256" key="4">
    <source>
        <dbReference type="ARBA" id="ARBA00022553"/>
    </source>
</evidence>
<proteinExistence type="predicted"/>
<evidence type="ECO:0000256" key="16">
    <source>
        <dbReference type="ARBA" id="ARBA00023180"/>
    </source>
</evidence>
<keyword evidence="13 20" id="KW-1133">Transmembrane helix</keyword>
<comment type="catalytic activity">
    <reaction evidence="17">
        <text>L-threonyl-[protein] + ATP = O-phospho-L-threonyl-[protein] + ADP + H(+)</text>
        <dbReference type="Rhea" id="RHEA:46608"/>
        <dbReference type="Rhea" id="RHEA-COMP:11060"/>
        <dbReference type="Rhea" id="RHEA-COMP:11605"/>
        <dbReference type="ChEBI" id="CHEBI:15378"/>
        <dbReference type="ChEBI" id="CHEBI:30013"/>
        <dbReference type="ChEBI" id="CHEBI:30616"/>
        <dbReference type="ChEBI" id="CHEBI:61977"/>
        <dbReference type="ChEBI" id="CHEBI:456216"/>
        <dbReference type="EC" id="2.7.11.1"/>
    </reaction>
</comment>
<evidence type="ECO:0000256" key="7">
    <source>
        <dbReference type="ARBA" id="ARBA00022692"/>
    </source>
</evidence>
<evidence type="ECO:0000256" key="13">
    <source>
        <dbReference type="ARBA" id="ARBA00022989"/>
    </source>
</evidence>
<evidence type="ECO:0000256" key="6">
    <source>
        <dbReference type="ARBA" id="ARBA00022679"/>
    </source>
</evidence>
<keyword evidence="15" id="KW-0675">Receptor</keyword>
<evidence type="ECO:0000256" key="3">
    <source>
        <dbReference type="ARBA" id="ARBA00022527"/>
    </source>
</evidence>
<dbReference type="PROSITE" id="PS50011">
    <property type="entry name" value="PROTEIN_KINASE_DOM"/>
    <property type="match status" value="1"/>
</dbReference>
<reference evidence="22 23" key="1">
    <citation type="submission" date="2015-01" db="EMBL/GenBank/DDBJ databases">
        <title>Genome of allotetraploid Gossypium barbadense reveals genomic plasticity and fiber elongation in cotton evolution.</title>
        <authorList>
            <person name="Chen X."/>
            <person name="Liu X."/>
            <person name="Zhao B."/>
            <person name="Zheng H."/>
            <person name="Hu Y."/>
            <person name="Lu G."/>
            <person name="Yang C."/>
            <person name="Chen J."/>
            <person name="Shan C."/>
            <person name="Zhang L."/>
            <person name="Zhou Y."/>
            <person name="Wang L."/>
            <person name="Guo W."/>
            <person name="Bai Y."/>
            <person name="Ruan J."/>
            <person name="Shangguan X."/>
            <person name="Mao Y."/>
            <person name="Jiang J."/>
            <person name="Zhu Y."/>
            <person name="Lei J."/>
            <person name="Kang H."/>
            <person name="Chen S."/>
            <person name="He X."/>
            <person name="Wang R."/>
            <person name="Wang Y."/>
            <person name="Chen J."/>
            <person name="Wang L."/>
            <person name="Yu S."/>
            <person name="Wang B."/>
            <person name="Wei J."/>
            <person name="Song S."/>
            <person name="Lu X."/>
            <person name="Gao Z."/>
            <person name="Gu W."/>
            <person name="Deng X."/>
            <person name="Ma D."/>
            <person name="Wang S."/>
            <person name="Liang W."/>
            <person name="Fang L."/>
            <person name="Cai C."/>
            <person name="Zhu X."/>
            <person name="Zhou B."/>
            <person name="Zhang Y."/>
            <person name="Chen Z."/>
            <person name="Xu S."/>
            <person name="Zhu R."/>
            <person name="Wang S."/>
            <person name="Zhang T."/>
            <person name="Zhao G."/>
        </authorList>
    </citation>
    <scope>NUCLEOTIDE SEQUENCE [LARGE SCALE GENOMIC DNA]</scope>
    <source>
        <strain evidence="23">cv. Xinhai21</strain>
        <tissue evidence="22">Leaf</tissue>
    </source>
</reference>
<dbReference type="GO" id="GO:0016020">
    <property type="term" value="C:membrane"/>
    <property type="evidence" value="ECO:0007669"/>
    <property type="project" value="UniProtKB-SubCell"/>
</dbReference>
<dbReference type="InterPro" id="IPR001611">
    <property type="entry name" value="Leu-rich_rpt"/>
</dbReference>
<dbReference type="EC" id="2.7.11.1" evidence="2"/>
<name>A0A2P5X7D3_GOSBA</name>
<protein>
    <recommendedName>
        <fullName evidence="2">non-specific serine/threonine protein kinase</fullName>
        <ecNumber evidence="2">2.7.11.1</ecNumber>
    </recommendedName>
</protein>
<keyword evidence="8" id="KW-0732">Signal</keyword>
<evidence type="ECO:0000256" key="9">
    <source>
        <dbReference type="ARBA" id="ARBA00022737"/>
    </source>
</evidence>
<evidence type="ECO:0000256" key="2">
    <source>
        <dbReference type="ARBA" id="ARBA00012513"/>
    </source>
</evidence>
<dbReference type="Proteomes" id="UP000239757">
    <property type="component" value="Unassembled WGS sequence"/>
</dbReference>
<dbReference type="Pfam" id="PF13855">
    <property type="entry name" value="LRR_8"/>
    <property type="match status" value="1"/>
</dbReference>
<keyword evidence="14 20" id="KW-0472">Membrane</keyword>
<dbReference type="SUPFAM" id="SSF52058">
    <property type="entry name" value="L domain-like"/>
    <property type="match status" value="1"/>
</dbReference>
<evidence type="ECO:0000256" key="19">
    <source>
        <dbReference type="PROSITE-ProRule" id="PRU10141"/>
    </source>
</evidence>
<dbReference type="InterPro" id="IPR000719">
    <property type="entry name" value="Prot_kinase_dom"/>
</dbReference>
<dbReference type="PANTHER" id="PTHR48005">
    <property type="entry name" value="LEUCINE RICH REPEAT KINASE 2"/>
    <property type="match status" value="1"/>
</dbReference>
<dbReference type="SUPFAM" id="SSF56112">
    <property type="entry name" value="Protein kinase-like (PK-like)"/>
    <property type="match status" value="1"/>
</dbReference>
<evidence type="ECO:0000313" key="23">
    <source>
        <dbReference type="Proteomes" id="UP000239757"/>
    </source>
</evidence>
<gene>
    <name evidence="22" type="ORF">GOBAR_AA21408</name>
</gene>
<keyword evidence="11" id="KW-0418">Kinase</keyword>
<evidence type="ECO:0000256" key="18">
    <source>
        <dbReference type="ARBA" id="ARBA00048679"/>
    </source>
</evidence>
<dbReference type="FunFam" id="3.30.200.20:FF:000309">
    <property type="entry name" value="Leucine-rich repeat receptor protein kinase MSP1"/>
    <property type="match status" value="1"/>
</dbReference>
<evidence type="ECO:0000256" key="20">
    <source>
        <dbReference type="SAM" id="Phobius"/>
    </source>
</evidence>
<feature type="transmembrane region" description="Helical" evidence="20">
    <location>
        <begin position="115"/>
        <end position="140"/>
    </location>
</feature>
<dbReference type="InterPro" id="IPR017441">
    <property type="entry name" value="Protein_kinase_ATP_BS"/>
</dbReference>
<keyword evidence="16" id="KW-0325">Glycoprotein</keyword>
<keyword evidence="5" id="KW-0433">Leucine-rich repeat</keyword>
<dbReference type="Pfam" id="PF00069">
    <property type="entry name" value="Pkinase"/>
    <property type="match status" value="1"/>
</dbReference>
<comment type="subcellular location">
    <subcellularLocation>
        <location evidence="1">Membrane</location>
        <topology evidence="1">Single-pass type I membrane protein</topology>
    </subcellularLocation>
</comment>
<organism evidence="22 23">
    <name type="scientific">Gossypium barbadense</name>
    <name type="common">Sea Island cotton</name>
    <name type="synonym">Hibiscus barbadensis</name>
    <dbReference type="NCBI Taxonomy" id="3634"/>
    <lineage>
        <taxon>Eukaryota</taxon>
        <taxon>Viridiplantae</taxon>
        <taxon>Streptophyta</taxon>
        <taxon>Embryophyta</taxon>
        <taxon>Tracheophyta</taxon>
        <taxon>Spermatophyta</taxon>
        <taxon>Magnoliopsida</taxon>
        <taxon>eudicotyledons</taxon>
        <taxon>Gunneridae</taxon>
        <taxon>Pentapetalae</taxon>
        <taxon>rosids</taxon>
        <taxon>malvids</taxon>
        <taxon>Malvales</taxon>
        <taxon>Malvaceae</taxon>
        <taxon>Malvoideae</taxon>
        <taxon>Gossypium</taxon>
    </lineage>
</organism>
<keyword evidence="12 19" id="KW-0067">ATP-binding</keyword>
<dbReference type="Gene3D" id="3.80.10.10">
    <property type="entry name" value="Ribonuclease Inhibitor"/>
    <property type="match status" value="1"/>
</dbReference>
<evidence type="ECO:0000259" key="21">
    <source>
        <dbReference type="PROSITE" id="PS50011"/>
    </source>
</evidence>
<dbReference type="AlphaFoldDB" id="A0A2P5X7D3"/>
<feature type="binding site" evidence="19">
    <location>
        <position position="210"/>
    </location>
    <ligand>
        <name>ATP</name>
        <dbReference type="ChEBI" id="CHEBI:30616"/>
    </ligand>
</feature>
<dbReference type="GO" id="GO:0004674">
    <property type="term" value="F:protein serine/threonine kinase activity"/>
    <property type="evidence" value="ECO:0007669"/>
    <property type="project" value="UniProtKB-KW"/>
</dbReference>
<keyword evidence="4" id="KW-0597">Phosphoprotein</keyword>
<evidence type="ECO:0000256" key="12">
    <source>
        <dbReference type="ARBA" id="ARBA00022840"/>
    </source>
</evidence>
<evidence type="ECO:0000256" key="10">
    <source>
        <dbReference type="ARBA" id="ARBA00022741"/>
    </source>
</evidence>
<evidence type="ECO:0000256" key="5">
    <source>
        <dbReference type="ARBA" id="ARBA00022614"/>
    </source>
</evidence>
<dbReference type="Gene3D" id="3.30.200.20">
    <property type="entry name" value="Phosphorylase Kinase, domain 1"/>
    <property type="match status" value="1"/>
</dbReference>
<dbReference type="EMBL" id="KZ665520">
    <property type="protein sequence ID" value="PPR99251.1"/>
    <property type="molecule type" value="Genomic_DNA"/>
</dbReference>
<dbReference type="PANTHER" id="PTHR48005:SF72">
    <property type="entry name" value="REPEAT RECEPTOR-LIKE PROTEIN KINASE FAMILY PROTEIN, PUTATIVE-RELATED"/>
    <property type="match status" value="1"/>
</dbReference>
<evidence type="ECO:0000256" key="1">
    <source>
        <dbReference type="ARBA" id="ARBA00004479"/>
    </source>
</evidence>
<evidence type="ECO:0000256" key="8">
    <source>
        <dbReference type="ARBA" id="ARBA00022729"/>
    </source>
</evidence>
<evidence type="ECO:0000256" key="14">
    <source>
        <dbReference type="ARBA" id="ARBA00023136"/>
    </source>
</evidence>
<dbReference type="InterPro" id="IPR032675">
    <property type="entry name" value="LRR_dom_sf"/>
</dbReference>
<dbReference type="GO" id="GO:0005524">
    <property type="term" value="F:ATP binding"/>
    <property type="evidence" value="ECO:0007669"/>
    <property type="project" value="UniProtKB-UniRule"/>
</dbReference>
<dbReference type="InterPro" id="IPR051420">
    <property type="entry name" value="Ser_Thr_Kinases_DiverseReg"/>
</dbReference>
<keyword evidence="7 20" id="KW-0812">Transmembrane</keyword>
<dbReference type="PROSITE" id="PS00107">
    <property type="entry name" value="PROTEIN_KINASE_ATP"/>
    <property type="match status" value="1"/>
</dbReference>
<accession>A0A2P5X7D3</accession>
<sequence length="258" mass="28642">MAYQQCPKNLDLSQNSVIGGISQQFGKLQFLEELNLSHNMLNGSIPEAFNNLRGLRFVNISFNQFEGPIPNLKAFHVASFDAIRNNKGLCGNATGLMACVPSFLANHAHGKRTKVIISVMLPLFGDLLLLFLLVGSFFTFSKRTQTKESEPREEQQGDIFTVLGFNGRVLHDNIIEATKDFSSDYCIGSGGYGSVYKAALATGQVVAVKKLHRSEDNILINTLKAFESEIIALLEIRYRNIVQMYGFFSHPKHSFSGL</sequence>
<evidence type="ECO:0000256" key="15">
    <source>
        <dbReference type="ARBA" id="ARBA00023170"/>
    </source>
</evidence>
<dbReference type="InterPro" id="IPR011009">
    <property type="entry name" value="Kinase-like_dom_sf"/>
</dbReference>